<dbReference type="InterPro" id="IPR031350">
    <property type="entry name" value="Goodbye_dom"/>
</dbReference>
<gene>
    <name evidence="4" type="ORF">BO72DRAFT_525692</name>
</gene>
<keyword evidence="1" id="KW-0677">Repeat</keyword>
<dbReference type="Proteomes" id="UP000249789">
    <property type="component" value="Unassembled WGS sequence"/>
</dbReference>
<dbReference type="RefSeq" id="XP_040804030.1">
    <property type="nucleotide sequence ID" value="XM_040949977.1"/>
</dbReference>
<evidence type="ECO:0000313" key="5">
    <source>
        <dbReference type="Proteomes" id="UP000249789"/>
    </source>
</evidence>
<dbReference type="InterPro" id="IPR027417">
    <property type="entry name" value="P-loop_NTPase"/>
</dbReference>
<dbReference type="Pfam" id="PF17109">
    <property type="entry name" value="Goodbye"/>
    <property type="match status" value="1"/>
</dbReference>
<organism evidence="4 5">
    <name type="scientific">Aspergillus fijiensis CBS 313.89</name>
    <dbReference type="NCBI Taxonomy" id="1448319"/>
    <lineage>
        <taxon>Eukaryota</taxon>
        <taxon>Fungi</taxon>
        <taxon>Dikarya</taxon>
        <taxon>Ascomycota</taxon>
        <taxon>Pezizomycotina</taxon>
        <taxon>Eurotiomycetes</taxon>
        <taxon>Eurotiomycetidae</taxon>
        <taxon>Eurotiales</taxon>
        <taxon>Aspergillaceae</taxon>
        <taxon>Aspergillus</taxon>
    </lineage>
</organism>
<evidence type="ECO:0000256" key="1">
    <source>
        <dbReference type="ARBA" id="ARBA00022737"/>
    </source>
</evidence>
<evidence type="ECO:0008006" key="6">
    <source>
        <dbReference type="Google" id="ProtNLM"/>
    </source>
</evidence>
<dbReference type="Gene3D" id="3.40.50.300">
    <property type="entry name" value="P-loop containing nucleotide triphosphate hydrolases"/>
    <property type="match status" value="1"/>
</dbReference>
<reference evidence="4 5" key="1">
    <citation type="submission" date="2018-02" db="EMBL/GenBank/DDBJ databases">
        <title>The genomes of Aspergillus section Nigri reveals drivers in fungal speciation.</title>
        <authorList>
            <consortium name="DOE Joint Genome Institute"/>
            <person name="Vesth T.C."/>
            <person name="Nybo J."/>
            <person name="Theobald S."/>
            <person name="Brandl J."/>
            <person name="Frisvad J.C."/>
            <person name="Nielsen K.F."/>
            <person name="Lyhne E.K."/>
            <person name="Kogle M.E."/>
            <person name="Kuo A."/>
            <person name="Riley R."/>
            <person name="Clum A."/>
            <person name="Nolan M."/>
            <person name="Lipzen A."/>
            <person name="Salamov A."/>
            <person name="Henrissat B."/>
            <person name="Wiebenga A."/>
            <person name="De vries R.P."/>
            <person name="Grigoriev I.V."/>
            <person name="Mortensen U.H."/>
            <person name="Andersen M.R."/>
            <person name="Baker S.E."/>
        </authorList>
    </citation>
    <scope>NUCLEOTIDE SEQUENCE [LARGE SCALE GENOMIC DNA]</scope>
    <source>
        <strain evidence="4 5">CBS 313.89</strain>
    </source>
</reference>
<feature type="domain" description="Nephrocystin 3-like N-terminal" evidence="3">
    <location>
        <begin position="267"/>
        <end position="434"/>
    </location>
</feature>
<accession>A0A8G1RYB3</accession>
<dbReference type="EMBL" id="KZ824631">
    <property type="protein sequence ID" value="RAK80020.1"/>
    <property type="molecule type" value="Genomic_DNA"/>
</dbReference>
<evidence type="ECO:0000259" key="3">
    <source>
        <dbReference type="Pfam" id="PF24883"/>
    </source>
</evidence>
<protein>
    <recommendedName>
        <fullName evidence="6">Fungal STAND N-terminal Goodbye domain-containing protein</fullName>
    </recommendedName>
</protein>
<dbReference type="PANTHER" id="PTHR10039:SF17">
    <property type="entry name" value="FUNGAL STAND N-TERMINAL GOODBYE DOMAIN-CONTAINING PROTEIN-RELATED"/>
    <property type="match status" value="1"/>
</dbReference>
<keyword evidence="5" id="KW-1185">Reference proteome</keyword>
<dbReference type="AlphaFoldDB" id="A0A8G1RYB3"/>
<evidence type="ECO:0000313" key="4">
    <source>
        <dbReference type="EMBL" id="RAK80020.1"/>
    </source>
</evidence>
<dbReference type="PANTHER" id="PTHR10039">
    <property type="entry name" value="AMELOGENIN"/>
    <property type="match status" value="1"/>
</dbReference>
<feature type="domain" description="Fungal STAND N-terminal Goodbye" evidence="2">
    <location>
        <begin position="17"/>
        <end position="134"/>
    </location>
</feature>
<proteinExistence type="predicted"/>
<evidence type="ECO:0000259" key="2">
    <source>
        <dbReference type="Pfam" id="PF17109"/>
    </source>
</evidence>
<dbReference type="SUPFAM" id="SSF52540">
    <property type="entry name" value="P-loop containing nucleoside triphosphate hydrolases"/>
    <property type="match status" value="1"/>
</dbReference>
<dbReference type="VEuPathDB" id="FungiDB:BO72DRAFT_525692"/>
<name>A0A8G1RYB3_9EURO</name>
<dbReference type="GeneID" id="63867312"/>
<dbReference type="Pfam" id="PF24883">
    <property type="entry name" value="NPHP3_N"/>
    <property type="match status" value="1"/>
</dbReference>
<dbReference type="OrthoDB" id="2913095at2759"/>
<dbReference type="InterPro" id="IPR056884">
    <property type="entry name" value="NPHP3-like_N"/>
</dbReference>
<sequence length="541" mass="61023">MTATSEPNDEHNLQEAWERVCRSFAQTTKVDLTTAPNYTIEEVLEWIRVREAEDLERNAKYKEGKAVIDKTLAFVKVLGGIVAQGASMMFAPSSLCFNAIAYLIDTGAKFKRIFSSLAELFRRVCDVLDRMQIYMRLPSDAVDVALRKILNEQLLCFVDICALSIKLLQGHKVLIALKVFAFSGDEGVSAQLARLATLGERESQMRATLGFESQKASERRIFENAEETKIISTAVEQLLDSERMKNVFTVESRTLHDLDIALGKPRTGAWLLNDPFYTFWARVDQESCSILGIDGSEGCGKSFLVAHIIKHLRAIHLNDDDGLRPSSIAYHFFGHYTETQSLIRALNIISWQIANADPAYRKDLSSVDMTSTSDLEILWNRLFVKSYATDSCFFMLLDGLEQLDKGEVGQLLALLVELHTTSTNWGKFQLHILLMGQDETMNMKKFIESRVDRLDIFGGSSEQVVSIRRETLETLMREIQGDFVSTGLLLDEISTKQRPGEIRDILARSGQNRQDIIGRKIDRLNATLGKEDIAELNELLT</sequence>